<accession>A0ABX6NMC1</accession>
<protein>
    <submittedName>
        <fullName evidence="9">Dehydrogenase</fullName>
    </submittedName>
</protein>
<keyword evidence="10" id="KW-1185">Reference proteome</keyword>
<feature type="domain" description="Alcohol dehydrogenase-like C-terminal" evidence="7">
    <location>
        <begin position="178"/>
        <end position="304"/>
    </location>
</feature>
<keyword evidence="4 6" id="KW-0862">Zinc</keyword>
<keyword evidence="3 6" id="KW-0479">Metal-binding</keyword>
<dbReference type="Pfam" id="PF00107">
    <property type="entry name" value="ADH_zinc_N"/>
    <property type="match status" value="1"/>
</dbReference>
<dbReference type="InterPro" id="IPR013154">
    <property type="entry name" value="ADH-like_N"/>
</dbReference>
<dbReference type="InterPro" id="IPR036291">
    <property type="entry name" value="NAD(P)-bd_dom_sf"/>
</dbReference>
<reference evidence="9 10" key="1">
    <citation type="submission" date="2019-04" db="EMBL/GenBank/DDBJ databases">
        <title>Isolation and culture of sulfate reducing bacteria from the cold seep of the South China Sea.</title>
        <authorList>
            <person name="Sun C."/>
            <person name="Liu R."/>
        </authorList>
    </citation>
    <scope>NUCLEOTIDE SEQUENCE [LARGE SCALE GENOMIC DNA]</scope>
    <source>
        <strain evidence="9 10">CS1</strain>
    </source>
</reference>
<evidence type="ECO:0000256" key="4">
    <source>
        <dbReference type="ARBA" id="ARBA00022833"/>
    </source>
</evidence>
<evidence type="ECO:0000256" key="1">
    <source>
        <dbReference type="ARBA" id="ARBA00001947"/>
    </source>
</evidence>
<dbReference type="SUPFAM" id="SSF51735">
    <property type="entry name" value="NAD(P)-binding Rossmann-fold domains"/>
    <property type="match status" value="1"/>
</dbReference>
<dbReference type="InterPro" id="IPR013149">
    <property type="entry name" value="ADH-like_C"/>
</dbReference>
<evidence type="ECO:0000256" key="6">
    <source>
        <dbReference type="RuleBase" id="RU361277"/>
    </source>
</evidence>
<dbReference type="PANTHER" id="PTHR43350:SF17">
    <property type="entry name" value="NAD-DEPENDENT ALCOHOL DEHYDROGENASE"/>
    <property type="match status" value="1"/>
</dbReference>
<evidence type="ECO:0000256" key="5">
    <source>
        <dbReference type="ARBA" id="ARBA00023002"/>
    </source>
</evidence>
<evidence type="ECO:0000313" key="9">
    <source>
        <dbReference type="EMBL" id="QJT11198.1"/>
    </source>
</evidence>
<evidence type="ECO:0000256" key="3">
    <source>
        <dbReference type="ARBA" id="ARBA00022723"/>
    </source>
</evidence>
<dbReference type="EMBL" id="CP039543">
    <property type="protein sequence ID" value="QJT11198.1"/>
    <property type="molecule type" value="Genomic_DNA"/>
</dbReference>
<dbReference type="Gene3D" id="3.90.180.10">
    <property type="entry name" value="Medium-chain alcohol dehydrogenases, catalytic domain"/>
    <property type="match status" value="1"/>
</dbReference>
<evidence type="ECO:0000259" key="7">
    <source>
        <dbReference type="Pfam" id="PF00107"/>
    </source>
</evidence>
<dbReference type="InterPro" id="IPR011032">
    <property type="entry name" value="GroES-like_sf"/>
</dbReference>
<dbReference type="InterPro" id="IPR002328">
    <property type="entry name" value="ADH_Zn_CS"/>
</dbReference>
<dbReference type="SUPFAM" id="SSF50129">
    <property type="entry name" value="GroES-like"/>
    <property type="match status" value="1"/>
</dbReference>
<dbReference type="PANTHER" id="PTHR43350">
    <property type="entry name" value="NAD-DEPENDENT ALCOHOL DEHYDROGENASE"/>
    <property type="match status" value="1"/>
</dbReference>
<dbReference type="Gene3D" id="3.40.50.720">
    <property type="entry name" value="NAD(P)-binding Rossmann-like Domain"/>
    <property type="match status" value="1"/>
</dbReference>
<proteinExistence type="inferred from homology"/>
<keyword evidence="5" id="KW-0560">Oxidoreductase</keyword>
<evidence type="ECO:0000256" key="2">
    <source>
        <dbReference type="ARBA" id="ARBA00008072"/>
    </source>
</evidence>
<evidence type="ECO:0000313" key="10">
    <source>
        <dbReference type="Proteomes" id="UP000503251"/>
    </source>
</evidence>
<name>A0ABX6NMC1_9BACT</name>
<feature type="domain" description="Alcohol dehydrogenase-like N-terminal" evidence="8">
    <location>
        <begin position="33"/>
        <end position="136"/>
    </location>
</feature>
<gene>
    <name evidence="9" type="ORF">E8L03_01225</name>
</gene>
<organism evidence="9 10">
    <name type="scientific">Oceanidesulfovibrio marinus</name>
    <dbReference type="NCBI Taxonomy" id="370038"/>
    <lineage>
        <taxon>Bacteria</taxon>
        <taxon>Pseudomonadati</taxon>
        <taxon>Thermodesulfobacteriota</taxon>
        <taxon>Desulfovibrionia</taxon>
        <taxon>Desulfovibrionales</taxon>
        <taxon>Desulfovibrionaceae</taxon>
        <taxon>Oceanidesulfovibrio</taxon>
    </lineage>
</organism>
<sequence length="354" mass="38131">MKHPRRMVAAILEQQRAPLVIDEVELPERLTCGQVLVRVLYSGICGSQLGEIDGVKGEDRYLPHLLGHEGVGEVLQVGEGVRFVHTGQRVVLHWRKGAGMEAVPATYKWRNKLLNAGWVTTFNQYAIVSENRLTPVYDDVDTEILPLLGCAVTTGFGVVTNNAKVSIGDSVVVFGAGGVGLNVVQGAALAGAYPIVAIDLYDNRLELAARLGATHCINGSSQDVMQAIQDIVGKSGADVCIDNTGNTKIISMAYSLTASQGRTVLVGVPHKNDDASIHTLPLHFGKTLTGSHGGESRPELDIPRYVKLLRAGKLQLRECITEVFALEEINTAIERMRSGELAGRCLINCYPDLG</sequence>
<comment type="similarity">
    <text evidence="2 6">Belongs to the zinc-containing alcohol dehydrogenase family.</text>
</comment>
<dbReference type="PROSITE" id="PS00059">
    <property type="entry name" value="ADH_ZINC"/>
    <property type="match status" value="1"/>
</dbReference>
<dbReference type="Proteomes" id="UP000503251">
    <property type="component" value="Chromosome"/>
</dbReference>
<dbReference type="Pfam" id="PF08240">
    <property type="entry name" value="ADH_N"/>
    <property type="match status" value="1"/>
</dbReference>
<evidence type="ECO:0000259" key="8">
    <source>
        <dbReference type="Pfam" id="PF08240"/>
    </source>
</evidence>
<comment type="cofactor">
    <cofactor evidence="1 6">
        <name>Zn(2+)</name>
        <dbReference type="ChEBI" id="CHEBI:29105"/>
    </cofactor>
</comment>